<evidence type="ECO:0000259" key="2">
    <source>
        <dbReference type="Pfam" id="PF06911"/>
    </source>
</evidence>
<evidence type="ECO:0000313" key="3">
    <source>
        <dbReference type="EMBL" id="OSC97157.1"/>
    </source>
</evidence>
<accession>A0A1Y2I7P7</accession>
<gene>
    <name evidence="3" type="ORF">PYCCODRAFT_1448146</name>
</gene>
<name>A0A1Y2I7P7_TRAC3</name>
<proteinExistence type="predicted"/>
<protein>
    <recommendedName>
        <fullName evidence="2">Senescence domain-containing protein</fullName>
    </recommendedName>
</protein>
<dbReference type="InterPro" id="IPR009686">
    <property type="entry name" value="Senescence/spartin_C"/>
</dbReference>
<evidence type="ECO:0000256" key="1">
    <source>
        <dbReference type="SAM" id="MobiDB-lite"/>
    </source>
</evidence>
<feature type="region of interest" description="Disordered" evidence="1">
    <location>
        <begin position="411"/>
        <end position="431"/>
    </location>
</feature>
<dbReference type="Proteomes" id="UP000193067">
    <property type="component" value="Unassembled WGS sequence"/>
</dbReference>
<dbReference type="AlphaFoldDB" id="A0A1Y2I7P7"/>
<dbReference type="OrthoDB" id="2745718at2759"/>
<evidence type="ECO:0000313" key="4">
    <source>
        <dbReference type="Proteomes" id="UP000193067"/>
    </source>
</evidence>
<dbReference type="EMBL" id="KZ084156">
    <property type="protein sequence ID" value="OSC97157.1"/>
    <property type="molecule type" value="Genomic_DNA"/>
</dbReference>
<feature type="compositionally biased region" description="Basic and acidic residues" evidence="1">
    <location>
        <begin position="418"/>
        <end position="431"/>
    </location>
</feature>
<reference evidence="3 4" key="1">
    <citation type="journal article" date="2015" name="Biotechnol. Biofuels">
        <title>Enhanced degradation of softwood versus hardwood by the white-rot fungus Pycnoporus coccineus.</title>
        <authorList>
            <person name="Couturier M."/>
            <person name="Navarro D."/>
            <person name="Chevret D."/>
            <person name="Henrissat B."/>
            <person name="Piumi F."/>
            <person name="Ruiz-Duenas F.J."/>
            <person name="Martinez A.T."/>
            <person name="Grigoriev I.V."/>
            <person name="Riley R."/>
            <person name="Lipzen A."/>
            <person name="Berrin J.G."/>
            <person name="Master E.R."/>
            <person name="Rosso M.N."/>
        </authorList>
    </citation>
    <scope>NUCLEOTIDE SEQUENCE [LARGE SCALE GENOMIC DNA]</scope>
    <source>
        <strain evidence="3 4">BRFM310</strain>
    </source>
</reference>
<organism evidence="3 4">
    <name type="scientific">Trametes coccinea (strain BRFM310)</name>
    <name type="common">Pycnoporus coccineus</name>
    <dbReference type="NCBI Taxonomy" id="1353009"/>
    <lineage>
        <taxon>Eukaryota</taxon>
        <taxon>Fungi</taxon>
        <taxon>Dikarya</taxon>
        <taxon>Basidiomycota</taxon>
        <taxon>Agaricomycotina</taxon>
        <taxon>Agaricomycetes</taxon>
        <taxon>Polyporales</taxon>
        <taxon>Polyporaceae</taxon>
        <taxon>Trametes</taxon>
    </lineage>
</organism>
<sequence>MTDTTQTFLTIPGVTVHHVLGEMKVTWGAGDLNIVSTSGDRGLKLIKTAIETLKDNSRAYVFRSDIEGLILPEGVIEEGSRISEMQTRFEEVLIEHGMLQPAAEEASTRNRIKDAIHDKCADPLEALPCVFAAHVLGKGTTVLSEGTLHLDVIRQQEGDEVKPLLTLTVCAATFPLFKSTTFGTLAGESRTYVFTPEVEGANKGFVAIVLPEAVAQPGADLAELQNRFELALIEYGLLKEGFEAAADEVGRSVREDSARTAQRIREARDVYLKTHPRTIEPVSISRPLHSLASSSASGTQSVANAAHCVSGAVTSAASSAGAWIASTFVPTDPAATDKLNSSARGVTAVVHGVAEGTKDVKETLQESAGDVVENDYGGEARDIAGDMGQSMDNVGAVATVTSGAALAVAGLQGAASRQNKEQDVSGPGARD</sequence>
<keyword evidence="4" id="KW-1185">Reference proteome</keyword>
<feature type="domain" description="Senescence" evidence="2">
    <location>
        <begin position="244"/>
        <end position="403"/>
    </location>
</feature>
<dbReference type="Pfam" id="PF06911">
    <property type="entry name" value="Senescence"/>
    <property type="match status" value="1"/>
</dbReference>